<accession>A0A1I2HTQ5</accession>
<dbReference type="InterPro" id="IPR007890">
    <property type="entry name" value="CHASE2"/>
</dbReference>
<dbReference type="Pfam" id="PF00069">
    <property type="entry name" value="Pkinase"/>
    <property type="match status" value="1"/>
</dbReference>
<evidence type="ECO:0000256" key="4">
    <source>
        <dbReference type="ARBA" id="ARBA00022741"/>
    </source>
</evidence>
<sequence>MKAKIWTQDWFAAVAFTLVFCILAFALFSNGFESLERYTYDLGVRARERAPSDRIAIVAIDDASIRNLGRWPWPRARQAELIDKLREGGAKVIANTALYLEPEQSGGGETLKSLAEQLKRSPLTQQIPAEIESFGVMLDDAARSAPQLAGVARAYADSTLARDYRRLISGLLTAVDGAARDGASGDARLARALRDQGRVLLPMVFTVGRPQGRPDAPLPDYVRRNALTNIQDRIGARADGALPLPTREAQPPIAALGEAASGIGHLNVTPDVDGAVRFEPLVLQYFDEFYPSLSLMVAAAALNLAPADIEVRLGEGVVLGNLQIATSPALRMYTHFYRDNAEQPAFPVDSAYDVIAGKLPTSKYKDKIVLIGTTAVGTGDTFATPVDASTPPVVTLAHTVSSLLQADFFIRPAWAPAAELGIFALLALYLALLLPRLKATVAAVLSLALAVMLIGAQLGLMASAALWLKLTVAALFLLTGHAFMTVKKFNITERLKQTSEAESAESNKMLGLAFQGQGQLDMAFEKFRRVQPVDDKLLDLLYNLALDFERKRQFNKAESVYQYIAGFNKEFRDVPQKLARAKKLSETVILGSGPASSHPGGTLVLDATQQIEKPMLGRYQVEKELGKGAMGIVYMGRDPKIGRQVAIKTMALSQEFEPDELAGVKERFFREAETAGRLTHPNIVSIFDAGEEHDLAYIAMEFIRGHDLTRYTKPNNLLPVPEVLRLVAEAADALDYAHSNGIVHRDIKPANMMLVEASRTIKLMDFGIARITDSSKTKTGMVLGTPSYMSPEQLAGKRVDGRSDLFSLGVTLYQLLTGALPFQADSMATLMFKIANEPHAPVTVVRPDLPTALGPIIDRLLAKNADERYQRGADLARDLRAVMAGLAA</sequence>
<evidence type="ECO:0000256" key="5">
    <source>
        <dbReference type="ARBA" id="ARBA00022777"/>
    </source>
</evidence>
<keyword evidence="4 7" id="KW-0547">Nucleotide-binding</keyword>
<evidence type="ECO:0000256" key="2">
    <source>
        <dbReference type="ARBA" id="ARBA00022527"/>
    </source>
</evidence>
<feature type="transmembrane region" description="Helical" evidence="8">
    <location>
        <begin position="441"/>
        <end position="460"/>
    </location>
</feature>
<keyword evidence="8" id="KW-1133">Transmembrane helix</keyword>
<dbReference type="FunFam" id="1.10.510.10:FF:000021">
    <property type="entry name" value="Serine/threonine protein kinase"/>
    <property type="match status" value="1"/>
</dbReference>
<dbReference type="Pfam" id="PF05226">
    <property type="entry name" value="CHASE2"/>
    <property type="match status" value="1"/>
</dbReference>
<name>A0A1I2HTQ5_9GAMM</name>
<keyword evidence="8" id="KW-0472">Membrane</keyword>
<dbReference type="Gene3D" id="1.10.510.10">
    <property type="entry name" value="Transferase(Phosphotransferase) domain 1"/>
    <property type="match status" value="1"/>
</dbReference>
<dbReference type="PANTHER" id="PTHR43289">
    <property type="entry name" value="MITOGEN-ACTIVATED PROTEIN KINASE KINASE KINASE 20-RELATED"/>
    <property type="match status" value="1"/>
</dbReference>
<evidence type="ECO:0000256" key="6">
    <source>
        <dbReference type="ARBA" id="ARBA00022840"/>
    </source>
</evidence>
<dbReference type="SMART" id="SM01080">
    <property type="entry name" value="CHASE2"/>
    <property type="match status" value="1"/>
</dbReference>
<evidence type="ECO:0000256" key="7">
    <source>
        <dbReference type="PROSITE-ProRule" id="PRU10141"/>
    </source>
</evidence>
<keyword evidence="3" id="KW-0808">Transferase</keyword>
<dbReference type="InterPro" id="IPR008271">
    <property type="entry name" value="Ser/Thr_kinase_AS"/>
</dbReference>
<dbReference type="Proteomes" id="UP000199771">
    <property type="component" value="Unassembled WGS sequence"/>
</dbReference>
<evidence type="ECO:0000259" key="9">
    <source>
        <dbReference type="PROSITE" id="PS50011"/>
    </source>
</evidence>
<dbReference type="PANTHER" id="PTHR43289:SF6">
    <property type="entry name" value="SERINE_THREONINE-PROTEIN KINASE NEKL-3"/>
    <property type="match status" value="1"/>
</dbReference>
<dbReference type="PROSITE" id="PS50011">
    <property type="entry name" value="PROTEIN_KINASE_DOM"/>
    <property type="match status" value="1"/>
</dbReference>
<dbReference type="AlphaFoldDB" id="A0A1I2HTQ5"/>
<dbReference type="PROSITE" id="PS00107">
    <property type="entry name" value="PROTEIN_KINASE_ATP"/>
    <property type="match status" value="1"/>
</dbReference>
<reference evidence="10 11" key="1">
    <citation type="submission" date="2016-10" db="EMBL/GenBank/DDBJ databases">
        <authorList>
            <person name="de Groot N.N."/>
        </authorList>
    </citation>
    <scope>NUCLEOTIDE SEQUENCE [LARGE SCALE GENOMIC DNA]</scope>
    <source>
        <strain evidence="10 11">DSM 23609</strain>
    </source>
</reference>
<keyword evidence="5 10" id="KW-0418">Kinase</keyword>
<dbReference type="Gene3D" id="3.30.200.20">
    <property type="entry name" value="Phosphorylase Kinase, domain 1"/>
    <property type="match status" value="1"/>
</dbReference>
<feature type="transmembrane region" description="Helical" evidence="8">
    <location>
        <begin position="466"/>
        <end position="486"/>
    </location>
</feature>
<dbReference type="SUPFAM" id="SSF56112">
    <property type="entry name" value="Protein kinase-like (PK-like)"/>
    <property type="match status" value="1"/>
</dbReference>
<dbReference type="Gene3D" id="1.25.40.10">
    <property type="entry name" value="Tetratricopeptide repeat domain"/>
    <property type="match status" value="1"/>
</dbReference>
<protein>
    <recommendedName>
        <fullName evidence="1">non-specific serine/threonine protein kinase</fullName>
        <ecNumber evidence="1">2.7.11.1</ecNumber>
    </recommendedName>
</protein>
<dbReference type="InterPro" id="IPR011990">
    <property type="entry name" value="TPR-like_helical_dom_sf"/>
</dbReference>
<evidence type="ECO:0000313" key="10">
    <source>
        <dbReference type="EMBL" id="SFF31801.1"/>
    </source>
</evidence>
<feature type="transmembrane region" description="Helical" evidence="8">
    <location>
        <begin position="413"/>
        <end position="434"/>
    </location>
</feature>
<dbReference type="InterPro" id="IPR011009">
    <property type="entry name" value="Kinase-like_dom_sf"/>
</dbReference>
<feature type="binding site" evidence="7">
    <location>
        <position position="648"/>
    </location>
    <ligand>
        <name>ATP</name>
        <dbReference type="ChEBI" id="CHEBI:30616"/>
    </ligand>
</feature>
<keyword evidence="8" id="KW-0812">Transmembrane</keyword>
<keyword evidence="11" id="KW-1185">Reference proteome</keyword>
<dbReference type="SMART" id="SM00220">
    <property type="entry name" value="S_TKc"/>
    <property type="match status" value="1"/>
</dbReference>
<keyword evidence="6 7" id="KW-0067">ATP-binding</keyword>
<dbReference type="CDD" id="cd14014">
    <property type="entry name" value="STKc_PknB_like"/>
    <property type="match status" value="1"/>
</dbReference>
<gene>
    <name evidence="10" type="ORF">SAMN04488120_102127</name>
</gene>
<dbReference type="InterPro" id="IPR017441">
    <property type="entry name" value="Protein_kinase_ATP_BS"/>
</dbReference>
<dbReference type="GO" id="GO:0004674">
    <property type="term" value="F:protein serine/threonine kinase activity"/>
    <property type="evidence" value="ECO:0007669"/>
    <property type="project" value="UniProtKB-KW"/>
</dbReference>
<evidence type="ECO:0000256" key="1">
    <source>
        <dbReference type="ARBA" id="ARBA00012513"/>
    </source>
</evidence>
<dbReference type="GO" id="GO:0005524">
    <property type="term" value="F:ATP binding"/>
    <property type="evidence" value="ECO:0007669"/>
    <property type="project" value="UniProtKB-UniRule"/>
</dbReference>
<evidence type="ECO:0000256" key="8">
    <source>
        <dbReference type="SAM" id="Phobius"/>
    </source>
</evidence>
<dbReference type="EC" id="2.7.11.1" evidence="1"/>
<dbReference type="SUPFAM" id="SSF48452">
    <property type="entry name" value="TPR-like"/>
    <property type="match status" value="1"/>
</dbReference>
<organism evidence="10 11">
    <name type="scientific">Fontimonas thermophila</name>
    <dbReference type="NCBI Taxonomy" id="1076937"/>
    <lineage>
        <taxon>Bacteria</taxon>
        <taxon>Pseudomonadati</taxon>
        <taxon>Pseudomonadota</taxon>
        <taxon>Gammaproteobacteria</taxon>
        <taxon>Nevskiales</taxon>
        <taxon>Nevskiaceae</taxon>
        <taxon>Fontimonas</taxon>
    </lineage>
</organism>
<evidence type="ECO:0000256" key="3">
    <source>
        <dbReference type="ARBA" id="ARBA00022679"/>
    </source>
</evidence>
<feature type="domain" description="Protein kinase" evidence="9">
    <location>
        <begin position="619"/>
        <end position="883"/>
    </location>
</feature>
<dbReference type="EMBL" id="FOOC01000002">
    <property type="protein sequence ID" value="SFF31801.1"/>
    <property type="molecule type" value="Genomic_DNA"/>
</dbReference>
<dbReference type="RefSeq" id="WP_234981480.1">
    <property type="nucleotide sequence ID" value="NZ_FOOC01000002.1"/>
</dbReference>
<dbReference type="PROSITE" id="PS00108">
    <property type="entry name" value="PROTEIN_KINASE_ST"/>
    <property type="match status" value="1"/>
</dbReference>
<evidence type="ECO:0000313" key="11">
    <source>
        <dbReference type="Proteomes" id="UP000199771"/>
    </source>
</evidence>
<proteinExistence type="predicted"/>
<dbReference type="InterPro" id="IPR000719">
    <property type="entry name" value="Prot_kinase_dom"/>
</dbReference>
<keyword evidence="2 10" id="KW-0723">Serine/threonine-protein kinase</keyword>
<dbReference type="STRING" id="1076937.SAMN04488120_102127"/>